<comment type="caution">
    <text evidence="1">The sequence shown here is derived from an EMBL/GenBank/DDBJ whole genome shotgun (WGS) entry which is preliminary data.</text>
</comment>
<accession>A0A9P9BSQ2</accession>
<dbReference type="Proteomes" id="UP000756346">
    <property type="component" value="Unassembled WGS sequence"/>
</dbReference>
<proteinExistence type="predicted"/>
<evidence type="ECO:0000313" key="2">
    <source>
        <dbReference type="Proteomes" id="UP000756346"/>
    </source>
</evidence>
<keyword evidence="2" id="KW-1185">Reference proteome</keyword>
<name>A0A9P9BSQ2_9PEZI</name>
<dbReference type="RefSeq" id="XP_046014922.1">
    <property type="nucleotide sequence ID" value="XM_046161789.1"/>
</dbReference>
<sequence>MHEDRDTAAKAATMTMATAQRGKPLLPQVVSGSALLACMRNASDLKETEGIAGAGCSMCVRVSVCAWFWSRVGLDMPNCWPARSETTRNVEDASQDGTRQLAASRREMMTALGRSEGSGGTSRREKEGIGSSLWEGSGINHVWLEAVRDMIVTRVLIRGRGCLHGVIVAAGSKQGTCPNLKVRAHRYQDTSPFQIPSANSRRRYAQSASPRTVTVPASRQLWRGLAWPRR</sequence>
<dbReference type="GeneID" id="70191335"/>
<gene>
    <name evidence="1" type="ORF">B0I36DRAFT_405354</name>
</gene>
<dbReference type="AlphaFoldDB" id="A0A9P9BSQ2"/>
<feature type="non-terminal residue" evidence="1">
    <location>
        <position position="230"/>
    </location>
</feature>
<reference evidence="1" key="1">
    <citation type="journal article" date="2021" name="Nat. Commun.">
        <title>Genetic determinants of endophytism in the Arabidopsis root mycobiome.</title>
        <authorList>
            <person name="Mesny F."/>
            <person name="Miyauchi S."/>
            <person name="Thiergart T."/>
            <person name="Pickel B."/>
            <person name="Atanasova L."/>
            <person name="Karlsson M."/>
            <person name="Huettel B."/>
            <person name="Barry K.W."/>
            <person name="Haridas S."/>
            <person name="Chen C."/>
            <person name="Bauer D."/>
            <person name="Andreopoulos W."/>
            <person name="Pangilinan J."/>
            <person name="LaButti K."/>
            <person name="Riley R."/>
            <person name="Lipzen A."/>
            <person name="Clum A."/>
            <person name="Drula E."/>
            <person name="Henrissat B."/>
            <person name="Kohler A."/>
            <person name="Grigoriev I.V."/>
            <person name="Martin F.M."/>
            <person name="Hacquard S."/>
        </authorList>
    </citation>
    <scope>NUCLEOTIDE SEQUENCE</scope>
    <source>
        <strain evidence="1">MPI-CAGE-CH-0230</strain>
    </source>
</reference>
<dbReference type="EMBL" id="JAGTJQ010000003">
    <property type="protein sequence ID" value="KAH7034829.1"/>
    <property type="molecule type" value="Genomic_DNA"/>
</dbReference>
<organism evidence="1 2">
    <name type="scientific">Microdochium trichocladiopsis</name>
    <dbReference type="NCBI Taxonomy" id="1682393"/>
    <lineage>
        <taxon>Eukaryota</taxon>
        <taxon>Fungi</taxon>
        <taxon>Dikarya</taxon>
        <taxon>Ascomycota</taxon>
        <taxon>Pezizomycotina</taxon>
        <taxon>Sordariomycetes</taxon>
        <taxon>Xylariomycetidae</taxon>
        <taxon>Xylariales</taxon>
        <taxon>Microdochiaceae</taxon>
        <taxon>Microdochium</taxon>
    </lineage>
</organism>
<evidence type="ECO:0000313" key="1">
    <source>
        <dbReference type="EMBL" id="KAH7034829.1"/>
    </source>
</evidence>
<protein>
    <submittedName>
        <fullName evidence="1">Uncharacterized protein</fullName>
    </submittedName>
</protein>